<comment type="caution">
    <text evidence="1">The sequence shown here is derived from an EMBL/GenBank/DDBJ whole genome shotgun (WGS) entry which is preliminary data.</text>
</comment>
<organism evidence="1 2">
    <name type="scientific">Natrialba taiwanensis DSM 12281</name>
    <dbReference type="NCBI Taxonomy" id="1230458"/>
    <lineage>
        <taxon>Archaea</taxon>
        <taxon>Methanobacteriati</taxon>
        <taxon>Methanobacteriota</taxon>
        <taxon>Stenosarchaea group</taxon>
        <taxon>Halobacteria</taxon>
        <taxon>Halobacteriales</taxon>
        <taxon>Natrialbaceae</taxon>
        <taxon>Natrialba</taxon>
    </lineage>
</organism>
<dbReference type="Proteomes" id="UP000011648">
    <property type="component" value="Unassembled WGS sequence"/>
</dbReference>
<gene>
    <name evidence="1" type="ORF">C484_07943</name>
</gene>
<dbReference type="STRING" id="1230458.C484_07943"/>
<accession>M0A2Z3</accession>
<dbReference type="PATRIC" id="fig|1230458.4.peg.1584"/>
<evidence type="ECO:0000313" key="2">
    <source>
        <dbReference type="Proteomes" id="UP000011648"/>
    </source>
</evidence>
<proteinExistence type="predicted"/>
<evidence type="ECO:0000313" key="1">
    <source>
        <dbReference type="EMBL" id="ELY93130.1"/>
    </source>
</evidence>
<dbReference type="RefSeq" id="WP_006825378.1">
    <property type="nucleotide sequence ID" value="NZ_AOIL01000020.1"/>
</dbReference>
<protein>
    <submittedName>
        <fullName evidence="1">Uncharacterized protein</fullName>
    </submittedName>
</protein>
<keyword evidence="2" id="KW-1185">Reference proteome</keyword>
<dbReference type="EMBL" id="AOIL01000020">
    <property type="protein sequence ID" value="ELY93130.1"/>
    <property type="molecule type" value="Genomic_DNA"/>
</dbReference>
<dbReference type="AlphaFoldDB" id="M0A2Z3"/>
<name>M0A2Z3_9EURY</name>
<dbReference type="OrthoDB" id="186963at2157"/>
<sequence length="66" mass="7590">MLEQIDPRGKHFTIDGENIVDEAATDRCRQTKLLEHLSKREFCELEHATTVTGPVDVHLAIEVFER</sequence>
<reference evidence="1 2" key="1">
    <citation type="journal article" date="2014" name="PLoS Genet.">
        <title>Phylogenetically driven sequencing of extremely halophilic archaea reveals strategies for static and dynamic osmo-response.</title>
        <authorList>
            <person name="Becker E.A."/>
            <person name="Seitzer P.M."/>
            <person name="Tritt A."/>
            <person name="Larsen D."/>
            <person name="Krusor M."/>
            <person name="Yao A.I."/>
            <person name="Wu D."/>
            <person name="Madern D."/>
            <person name="Eisen J.A."/>
            <person name="Darling A.E."/>
            <person name="Facciotti M.T."/>
        </authorList>
    </citation>
    <scope>NUCLEOTIDE SEQUENCE [LARGE SCALE GENOMIC DNA]</scope>
    <source>
        <strain evidence="1 2">DSM 12281</strain>
    </source>
</reference>